<dbReference type="AlphaFoldDB" id="A0A372LM38"/>
<proteinExistence type="inferred from homology"/>
<dbReference type="PANTHER" id="PTHR11092:SF0">
    <property type="entry name" value="EPIMERASE FAMILY PROTEIN SDR39U1"/>
    <property type="match status" value="1"/>
</dbReference>
<dbReference type="InterPro" id="IPR036291">
    <property type="entry name" value="NAD(P)-bd_dom_sf"/>
</dbReference>
<evidence type="ECO:0000256" key="1">
    <source>
        <dbReference type="ARBA" id="ARBA00009353"/>
    </source>
</evidence>
<dbReference type="NCBIfam" id="TIGR01777">
    <property type="entry name" value="yfcH"/>
    <property type="match status" value="1"/>
</dbReference>
<comment type="similarity">
    <text evidence="1">Belongs to the NAD(P)-dependent epimerase/dehydratase family. SDR39U1 subfamily.</text>
</comment>
<evidence type="ECO:0000313" key="4">
    <source>
        <dbReference type="EMBL" id="RFU68152.1"/>
    </source>
</evidence>
<feature type="domain" description="NAD-dependent epimerase/dehydratase" evidence="2">
    <location>
        <begin position="3"/>
        <end position="219"/>
    </location>
</feature>
<reference evidence="4 5" key="1">
    <citation type="submission" date="2018-08" db="EMBL/GenBank/DDBJ databases">
        <title>Bacillus chawlae sp. nov., Bacillus glennii sp. nov., and Bacillus saganii sp. nov. Isolated from the Vehicle Assembly Building at Kennedy Space Center where the Viking Spacecraft were Assembled.</title>
        <authorList>
            <person name="Seuylemezian A."/>
            <person name="Vaishampayan P."/>
        </authorList>
    </citation>
    <scope>NUCLEOTIDE SEQUENCE [LARGE SCALE GENOMIC DNA]</scope>
    <source>
        <strain evidence="4 5">V47-23a</strain>
    </source>
</reference>
<dbReference type="InterPro" id="IPR013549">
    <property type="entry name" value="DUF1731"/>
</dbReference>
<evidence type="ECO:0000313" key="5">
    <source>
        <dbReference type="Proteomes" id="UP000264541"/>
    </source>
</evidence>
<dbReference type="Gene3D" id="3.40.50.720">
    <property type="entry name" value="NAD(P)-binding Rossmann-like Domain"/>
    <property type="match status" value="1"/>
</dbReference>
<protein>
    <submittedName>
        <fullName evidence="4">TIGR01777 family protein</fullName>
    </submittedName>
</protein>
<feature type="domain" description="DUF1731" evidence="3">
    <location>
        <begin position="253"/>
        <end position="299"/>
    </location>
</feature>
<sequence length="300" mass="33686">MKICIAGGTGFVGDAIIHELQKSYCQIYVLTRSPEKYESTKNLAYIKWMSEGSAPEKELEGIDVFINLAGESISSGRWSEERKKKIISSRLETTQEIIRIIGSLTKKPATFINASAIGFYGTSTDKLFTESEYHPGNDFLANTVYQWEKEALKAEKIGVRTVLVRFGIILGKEEGALPRMVLPYRLFAGGRIGSGRQWMSWIHIDDVSRAIIHCIQTNELSGPVNFTAPKPVQMEEFGRTIAQVLHKPHWIPVPGFVLKAVLGEISILILEGQAVLPKKLMETNYTFLWPHLKDALDDLF</sequence>
<dbReference type="OrthoDB" id="9801773at2"/>
<gene>
    <name evidence="4" type="ORF">D0469_12860</name>
</gene>
<dbReference type="EMBL" id="QVTE01000035">
    <property type="protein sequence ID" value="RFU68152.1"/>
    <property type="molecule type" value="Genomic_DNA"/>
</dbReference>
<keyword evidence="5" id="KW-1185">Reference proteome</keyword>
<dbReference type="CDD" id="cd05242">
    <property type="entry name" value="SDR_a8"/>
    <property type="match status" value="1"/>
</dbReference>
<evidence type="ECO:0000259" key="3">
    <source>
        <dbReference type="Pfam" id="PF08338"/>
    </source>
</evidence>
<dbReference type="PANTHER" id="PTHR11092">
    <property type="entry name" value="SUGAR NUCLEOTIDE EPIMERASE RELATED"/>
    <property type="match status" value="1"/>
</dbReference>
<dbReference type="InterPro" id="IPR001509">
    <property type="entry name" value="Epimerase_deHydtase"/>
</dbReference>
<dbReference type="Pfam" id="PF01370">
    <property type="entry name" value="Epimerase"/>
    <property type="match status" value="1"/>
</dbReference>
<dbReference type="Pfam" id="PF08338">
    <property type="entry name" value="DUF1731"/>
    <property type="match status" value="1"/>
</dbReference>
<organism evidence="4 5">
    <name type="scientific">Peribacillus saganii</name>
    <dbReference type="NCBI Taxonomy" id="2303992"/>
    <lineage>
        <taxon>Bacteria</taxon>
        <taxon>Bacillati</taxon>
        <taxon>Bacillota</taxon>
        <taxon>Bacilli</taxon>
        <taxon>Bacillales</taxon>
        <taxon>Bacillaceae</taxon>
        <taxon>Peribacillus</taxon>
    </lineage>
</organism>
<evidence type="ECO:0000259" key="2">
    <source>
        <dbReference type="Pfam" id="PF01370"/>
    </source>
</evidence>
<comment type="caution">
    <text evidence="4">The sequence shown here is derived from an EMBL/GenBank/DDBJ whole genome shotgun (WGS) entry which is preliminary data.</text>
</comment>
<accession>A0A372LM38</accession>
<dbReference type="Proteomes" id="UP000264541">
    <property type="component" value="Unassembled WGS sequence"/>
</dbReference>
<dbReference type="RefSeq" id="WP_117327144.1">
    <property type="nucleotide sequence ID" value="NZ_QVTE01000035.1"/>
</dbReference>
<dbReference type="SUPFAM" id="SSF51735">
    <property type="entry name" value="NAD(P)-binding Rossmann-fold domains"/>
    <property type="match status" value="1"/>
</dbReference>
<name>A0A372LM38_9BACI</name>
<dbReference type="InterPro" id="IPR010099">
    <property type="entry name" value="SDR39U1"/>
</dbReference>